<feature type="region of interest" description="Disordered" evidence="1">
    <location>
        <begin position="102"/>
        <end position="131"/>
    </location>
</feature>
<feature type="compositionally biased region" description="Polar residues" evidence="1">
    <location>
        <begin position="1"/>
        <end position="17"/>
    </location>
</feature>
<evidence type="ECO:0000256" key="1">
    <source>
        <dbReference type="SAM" id="MobiDB-lite"/>
    </source>
</evidence>
<dbReference type="PANTHER" id="PTHR30531">
    <property type="entry name" value="FLAGELLAR BIOSYNTHETIC PROTEIN FLHB"/>
    <property type="match status" value="1"/>
</dbReference>
<reference evidence="2" key="1">
    <citation type="submission" date="2020-10" db="EMBL/GenBank/DDBJ databases">
        <authorList>
            <person name="Gilroy R."/>
        </authorList>
    </citation>
    <scope>NUCLEOTIDE SEQUENCE</scope>
    <source>
        <strain evidence="2">6086</strain>
    </source>
</reference>
<organism evidence="2 3">
    <name type="scientific">Candidatus Caccousia stercoris</name>
    <dbReference type="NCBI Taxonomy" id="2840723"/>
    <lineage>
        <taxon>Bacteria</taxon>
        <taxon>Bacillati</taxon>
        <taxon>Bacillota</taxon>
        <taxon>Clostridia</taxon>
        <taxon>Eubacteriales</taxon>
        <taxon>Oscillospiraceae</taxon>
        <taxon>Oscillospiraceae incertae sedis</taxon>
        <taxon>Candidatus Caccousia</taxon>
    </lineage>
</organism>
<dbReference type="EMBL" id="DVJM01000109">
    <property type="protein sequence ID" value="HIS78815.1"/>
    <property type="molecule type" value="Genomic_DNA"/>
</dbReference>
<evidence type="ECO:0000313" key="2">
    <source>
        <dbReference type="EMBL" id="HIS78815.1"/>
    </source>
</evidence>
<reference evidence="2" key="2">
    <citation type="journal article" date="2021" name="PeerJ">
        <title>Extensive microbial diversity within the chicken gut microbiome revealed by metagenomics and culture.</title>
        <authorList>
            <person name="Gilroy R."/>
            <person name="Ravi A."/>
            <person name="Getino M."/>
            <person name="Pursley I."/>
            <person name="Horton D.L."/>
            <person name="Alikhan N.F."/>
            <person name="Baker D."/>
            <person name="Gharbi K."/>
            <person name="Hall N."/>
            <person name="Watson M."/>
            <person name="Adriaenssens E.M."/>
            <person name="Foster-Nyarko E."/>
            <person name="Jarju S."/>
            <person name="Secka A."/>
            <person name="Antonio M."/>
            <person name="Oren A."/>
            <person name="Chaudhuri R.R."/>
            <person name="La Ragione R."/>
            <person name="Hildebrand F."/>
            <person name="Pallen M.J."/>
        </authorList>
    </citation>
    <scope>NUCLEOTIDE SEQUENCE</scope>
    <source>
        <strain evidence="2">6086</strain>
    </source>
</reference>
<feature type="region of interest" description="Disordered" evidence="1">
    <location>
        <begin position="1"/>
        <end position="26"/>
    </location>
</feature>
<protein>
    <submittedName>
        <fullName evidence="2">EscU/YscU/HrcU family type III secretion system export apparatus switch protein</fullName>
    </submittedName>
</protein>
<dbReference type="PANTHER" id="PTHR30531:SF12">
    <property type="entry name" value="FLAGELLAR BIOSYNTHETIC PROTEIN FLHB"/>
    <property type="match status" value="1"/>
</dbReference>
<dbReference type="InterPro" id="IPR006135">
    <property type="entry name" value="T3SS_substrate_exporter"/>
</dbReference>
<evidence type="ECO:0000313" key="3">
    <source>
        <dbReference type="Proteomes" id="UP000824141"/>
    </source>
</evidence>
<dbReference type="AlphaFoldDB" id="A0A9D1K1Y5"/>
<dbReference type="InterPro" id="IPR029025">
    <property type="entry name" value="T3SS_substrate_exporter_C"/>
</dbReference>
<feature type="compositionally biased region" description="Low complexity" evidence="1">
    <location>
        <begin position="111"/>
        <end position="131"/>
    </location>
</feature>
<accession>A0A9D1K1Y5</accession>
<proteinExistence type="predicted"/>
<sequence length="131" mass="14397">MSKSNGQQAQENQNTGQPADRAVALRYDPTNGAPVIVASGMGYMAERIVETASEAGVPVYEDNSLATVLSQLELGKEIPEELYQAIVEIYLYFLKFDPSDPEKYRRERRQNAAQAQQQEENAQAEGGATNA</sequence>
<dbReference type="Pfam" id="PF01312">
    <property type="entry name" value="Bac_export_2"/>
    <property type="match status" value="1"/>
</dbReference>
<dbReference type="GO" id="GO:0009306">
    <property type="term" value="P:protein secretion"/>
    <property type="evidence" value="ECO:0007669"/>
    <property type="project" value="InterPro"/>
</dbReference>
<dbReference type="SUPFAM" id="SSF160544">
    <property type="entry name" value="EscU C-terminal domain-like"/>
    <property type="match status" value="1"/>
</dbReference>
<dbReference type="Proteomes" id="UP000824141">
    <property type="component" value="Unassembled WGS sequence"/>
</dbReference>
<dbReference type="GO" id="GO:0005886">
    <property type="term" value="C:plasma membrane"/>
    <property type="evidence" value="ECO:0007669"/>
    <property type="project" value="TreeGrafter"/>
</dbReference>
<comment type="caution">
    <text evidence="2">The sequence shown here is derived from an EMBL/GenBank/DDBJ whole genome shotgun (WGS) entry which is preliminary data.</text>
</comment>
<name>A0A9D1K1Y5_9FIRM</name>
<gene>
    <name evidence="2" type="ORF">IAD03_05530</name>
</gene>
<dbReference type="Gene3D" id="3.40.1690.10">
    <property type="entry name" value="secretion proteins EscU"/>
    <property type="match status" value="1"/>
</dbReference>